<accession>A0A9X2J7B2</accession>
<dbReference type="EMBL" id="JALBWM010000278">
    <property type="protein sequence ID" value="MCO1337003.1"/>
    <property type="molecule type" value="Genomic_DNA"/>
</dbReference>
<evidence type="ECO:0000313" key="1">
    <source>
        <dbReference type="EMBL" id="MCO1337003.1"/>
    </source>
</evidence>
<reference evidence="1" key="1">
    <citation type="journal article" date="2022" name="Arch. Microbiol.">
        <title>Microbulbifer okhotskensis sp. nov., isolated from a deep bottom sediment of the Okhotsk Sea.</title>
        <authorList>
            <person name="Romanenko L."/>
            <person name="Kurilenko V."/>
            <person name="Otstavnykh N."/>
            <person name="Velansky P."/>
            <person name="Isaeva M."/>
            <person name="Mikhailov V."/>
        </authorList>
    </citation>
    <scope>NUCLEOTIDE SEQUENCE</scope>
    <source>
        <strain evidence="1">OS29</strain>
    </source>
</reference>
<dbReference type="RefSeq" id="WP_252473159.1">
    <property type="nucleotide sequence ID" value="NZ_JALBWM010000278.1"/>
</dbReference>
<sequence>MEWAFTLEGQPSNETIFVRVPDGTTPPNIGEKVTADGMLSGVYYVKEREFMASFPDENAGNLKFGWTFVLKSKP</sequence>
<protein>
    <submittedName>
        <fullName evidence="1">Uncharacterized protein</fullName>
    </submittedName>
</protein>
<dbReference type="AlphaFoldDB" id="A0A9X2J7B2"/>
<name>A0A9X2J7B2_9GAMM</name>
<dbReference type="Proteomes" id="UP001139028">
    <property type="component" value="Unassembled WGS sequence"/>
</dbReference>
<organism evidence="1 2">
    <name type="scientific">Microbulbifer okhotskensis</name>
    <dbReference type="NCBI Taxonomy" id="2926617"/>
    <lineage>
        <taxon>Bacteria</taxon>
        <taxon>Pseudomonadati</taxon>
        <taxon>Pseudomonadota</taxon>
        <taxon>Gammaproteobacteria</taxon>
        <taxon>Cellvibrionales</taxon>
        <taxon>Microbulbiferaceae</taxon>
        <taxon>Microbulbifer</taxon>
    </lineage>
</organism>
<evidence type="ECO:0000313" key="2">
    <source>
        <dbReference type="Proteomes" id="UP001139028"/>
    </source>
</evidence>
<gene>
    <name evidence="1" type="ORF">MO867_22015</name>
</gene>
<keyword evidence="2" id="KW-1185">Reference proteome</keyword>
<comment type="caution">
    <text evidence="1">The sequence shown here is derived from an EMBL/GenBank/DDBJ whole genome shotgun (WGS) entry which is preliminary data.</text>
</comment>
<proteinExistence type="predicted"/>